<dbReference type="SMART" id="SM01210">
    <property type="entry name" value="GARS_C"/>
    <property type="match status" value="1"/>
</dbReference>
<comment type="pathway">
    <text evidence="2">Purine metabolism; IMP biosynthesis via de novo pathway; 5-amino-1-(5-phospho-D-ribosyl)imidazole from N(2)-formyl-N(1)-(5-phospho-D-ribosyl)glycinamide: step 2/2.</text>
</comment>
<evidence type="ECO:0000256" key="5">
    <source>
        <dbReference type="ARBA" id="ARBA00010280"/>
    </source>
</evidence>
<dbReference type="SUPFAM" id="SSF55326">
    <property type="entry name" value="PurM N-terminal domain-like"/>
    <property type="match status" value="1"/>
</dbReference>
<dbReference type="InterPro" id="IPR013815">
    <property type="entry name" value="ATP_grasp_subdomain_1"/>
</dbReference>
<comment type="pathway">
    <text evidence="3">Purine metabolism; IMP biosynthesis via de novo pathway; N(1)-(5-phospho-D-ribosyl)glycinamide from 5-phospho-alpha-D-ribose 1-diphosphate: step 2/2.</text>
</comment>
<dbReference type="EC" id="6.3.4.13" evidence="7"/>
<dbReference type="FunFam" id="3.30.1490.20:FF:000006">
    <property type="entry name" value="phosphoribosylamine--glycine ligase, chloroplastic-like"/>
    <property type="match status" value="1"/>
</dbReference>
<dbReference type="InterPro" id="IPR036921">
    <property type="entry name" value="PurM-like_N_sf"/>
</dbReference>
<sequence>MEGSKAFAKEFMLRHRIPTAAYKIFQKDEYEEAFSYIKNYPKPIVLKASGLAAGKGVLIPQSKEEALEGLKEIMLDSSFGTAGDLIVVEDYLTGPEISVLAFSDGYTVIPLPAAQDHKRIGEGDTGPNTGGMGAYAPAPIATPETMRRLVKESLQPTIDGMRKEGFPFVGLLFTGFIITEEGPKVLEYNVRFGDPETEALMLLLDENTDLAAVILACVERRLDAVRIGIRPGVAVSVVLASAGYPGKYETNKVITFPSDETSQEDVVIFHAGTTTSGENVVTAGGRVLAVSAYGSTLQETLSRVYGVVDQIHFDGKTYRKDIAHRAIAALTTKQPLTYADAGVSIDAGNDLVRAIKPLIRTTRRPGSDADIGGFGGVFDLARAGYKDPVLVSGTDGVGTKLRVAMEVGKHDTVGIDLVAMSVNDLIVQGAEPLYFLDYYGCGKLDVNVAAKVISGIVEGCKESGCALIGGETAEMPGMYANDDYDLAGFAVGAVERDRILPLTNEIIPDDVLIGIPSSGLHSNGFSLIRKIVTRSSLSYTSFAPWNTSRTLGEELLIPTRLYPKLILHLLRQLPHGYIKGIVNITGGGFTENIPRVLPETLGITIDLSSWKLPPIFSWLRQEGALSREEMCKTFNCGVGMVLIVSRDKAEVIQQAINEYKGFGKGIIMGKVTSSPGVVYSSDFSS</sequence>
<dbReference type="FunFam" id="3.30.1330.10:FF:000001">
    <property type="entry name" value="Phosphoribosylformylglycinamidine cyclo-ligase"/>
    <property type="match status" value="1"/>
</dbReference>
<evidence type="ECO:0000256" key="3">
    <source>
        <dbReference type="ARBA" id="ARBA00005174"/>
    </source>
</evidence>
<evidence type="ECO:0000256" key="15">
    <source>
        <dbReference type="ARBA" id="ARBA00023211"/>
    </source>
</evidence>
<evidence type="ECO:0000256" key="11">
    <source>
        <dbReference type="ARBA" id="ARBA00022723"/>
    </source>
</evidence>
<dbReference type="InterPro" id="IPR004733">
    <property type="entry name" value="PurM_cligase"/>
</dbReference>
<feature type="domain" description="ATP-grasp" evidence="25">
    <location>
        <begin position="9"/>
        <end position="219"/>
    </location>
</feature>
<evidence type="ECO:0000256" key="22">
    <source>
        <dbReference type="ARBA" id="ARBA00047843"/>
    </source>
</evidence>
<name>A0AAV5ABH9_9AGAM</name>
<comment type="caution">
    <text evidence="26">The sequence shown here is derived from an EMBL/GenBank/DDBJ whole genome shotgun (WGS) entry which is preliminary data.</text>
</comment>
<dbReference type="PROSITE" id="PS00184">
    <property type="entry name" value="GARS"/>
    <property type="match status" value="1"/>
</dbReference>
<proteinExistence type="inferred from homology"/>
<evidence type="ECO:0000259" key="25">
    <source>
        <dbReference type="PROSITE" id="PS50975"/>
    </source>
</evidence>
<keyword evidence="10" id="KW-0436">Ligase</keyword>
<dbReference type="NCBIfam" id="TIGR00878">
    <property type="entry name" value="purM"/>
    <property type="match status" value="1"/>
</dbReference>
<evidence type="ECO:0000256" key="10">
    <source>
        <dbReference type="ARBA" id="ARBA00022598"/>
    </source>
</evidence>
<evidence type="ECO:0000256" key="13">
    <source>
        <dbReference type="ARBA" id="ARBA00022755"/>
    </source>
</evidence>
<dbReference type="InterPro" id="IPR010918">
    <property type="entry name" value="PurM-like_C_dom"/>
</dbReference>
<dbReference type="Gene3D" id="3.30.1490.20">
    <property type="entry name" value="ATP-grasp fold, A domain"/>
    <property type="match status" value="1"/>
</dbReference>
<dbReference type="HAMAP" id="MF_00741">
    <property type="entry name" value="AIRS"/>
    <property type="match status" value="1"/>
</dbReference>
<reference evidence="26" key="1">
    <citation type="submission" date="2021-10" db="EMBL/GenBank/DDBJ databases">
        <title>De novo Genome Assembly of Clathrus columnatus (Basidiomycota, Fungi) Using Illumina and Nanopore Sequence Data.</title>
        <authorList>
            <person name="Ogiso-Tanaka E."/>
            <person name="Itagaki H."/>
            <person name="Hosoya T."/>
            <person name="Hosaka K."/>
        </authorList>
    </citation>
    <scope>NUCLEOTIDE SEQUENCE</scope>
    <source>
        <strain evidence="26">MO-923</strain>
    </source>
</reference>
<comment type="similarity">
    <text evidence="5">Belongs to the AIR synthase family.</text>
</comment>
<evidence type="ECO:0000256" key="19">
    <source>
        <dbReference type="ARBA" id="ARBA00031908"/>
    </source>
</evidence>
<dbReference type="Gene3D" id="3.90.600.10">
    <property type="entry name" value="Phosphoribosylglycinamide synthetase, C-terminal domain"/>
    <property type="match status" value="1"/>
</dbReference>
<keyword evidence="27" id="KW-1185">Reference proteome</keyword>
<dbReference type="GO" id="GO:0004641">
    <property type="term" value="F:phosphoribosylformylglycinamidine cyclo-ligase activity"/>
    <property type="evidence" value="ECO:0007669"/>
    <property type="project" value="UniProtKB-EC"/>
</dbReference>
<evidence type="ECO:0000313" key="26">
    <source>
        <dbReference type="EMBL" id="GJJ09831.1"/>
    </source>
</evidence>
<dbReference type="InterPro" id="IPR016188">
    <property type="entry name" value="PurM-like_N"/>
</dbReference>
<evidence type="ECO:0000256" key="21">
    <source>
        <dbReference type="ARBA" id="ARBA00033093"/>
    </source>
</evidence>
<keyword evidence="12 24" id="KW-0547">Nucleotide-binding</keyword>
<comment type="catalytic activity">
    <reaction evidence="23">
        <text>2-formamido-N(1)-(5-O-phospho-beta-D-ribosyl)acetamidine + ATP = 5-amino-1-(5-phospho-beta-D-ribosyl)imidazole + ADP + phosphate + H(+)</text>
        <dbReference type="Rhea" id="RHEA:23032"/>
        <dbReference type="ChEBI" id="CHEBI:15378"/>
        <dbReference type="ChEBI" id="CHEBI:30616"/>
        <dbReference type="ChEBI" id="CHEBI:43474"/>
        <dbReference type="ChEBI" id="CHEBI:137981"/>
        <dbReference type="ChEBI" id="CHEBI:147287"/>
        <dbReference type="ChEBI" id="CHEBI:456216"/>
        <dbReference type="EC" id="6.3.3.1"/>
    </reaction>
</comment>
<dbReference type="InterPro" id="IPR020560">
    <property type="entry name" value="PRibGlycinamide_synth_C-dom"/>
</dbReference>
<dbReference type="EMBL" id="BPWL01000004">
    <property type="protein sequence ID" value="GJJ09831.1"/>
    <property type="molecule type" value="Genomic_DNA"/>
</dbReference>
<evidence type="ECO:0000256" key="6">
    <source>
        <dbReference type="ARBA" id="ARBA00013047"/>
    </source>
</evidence>
<dbReference type="InterPro" id="IPR020561">
    <property type="entry name" value="PRibGlycinamid_synth_ATP-grasp"/>
</dbReference>
<evidence type="ECO:0000256" key="17">
    <source>
        <dbReference type="ARBA" id="ARBA00029388"/>
    </source>
</evidence>
<dbReference type="FunFam" id="3.90.600.10:FF:000001">
    <property type="entry name" value="Trifunctional purine biosynthetic protein adenosine-3"/>
    <property type="match status" value="1"/>
</dbReference>
<evidence type="ECO:0000256" key="14">
    <source>
        <dbReference type="ARBA" id="ARBA00022840"/>
    </source>
</evidence>
<evidence type="ECO:0000256" key="2">
    <source>
        <dbReference type="ARBA" id="ARBA00004686"/>
    </source>
</evidence>
<dbReference type="InterPro" id="IPR036676">
    <property type="entry name" value="PurM-like_C_sf"/>
</dbReference>
<comment type="similarity">
    <text evidence="4">In the N-terminal section; belongs to the GARS family.</text>
</comment>
<dbReference type="Gene3D" id="3.90.650.10">
    <property type="entry name" value="PurM-like C-terminal domain"/>
    <property type="match status" value="1"/>
</dbReference>
<dbReference type="GO" id="GO:0046084">
    <property type="term" value="P:adenine biosynthetic process"/>
    <property type="evidence" value="ECO:0007669"/>
    <property type="project" value="TreeGrafter"/>
</dbReference>
<keyword evidence="13" id="KW-0658">Purine biosynthesis</keyword>
<gene>
    <name evidence="26" type="ORF">Clacol_004055</name>
</gene>
<evidence type="ECO:0000256" key="8">
    <source>
        <dbReference type="ARBA" id="ARBA00020367"/>
    </source>
</evidence>
<dbReference type="Gene3D" id="3.30.1330.10">
    <property type="entry name" value="PurM-like, N-terminal domain"/>
    <property type="match status" value="1"/>
</dbReference>
<accession>A0AAV5ABH9</accession>
<protein>
    <recommendedName>
        <fullName evidence="8">Phosphoribosylformylglycinamidine cyclo-ligase</fullName>
        <ecNumber evidence="6">6.3.3.1</ecNumber>
        <ecNumber evidence="7">6.3.4.13</ecNumber>
    </recommendedName>
    <alternativeName>
        <fullName evidence="20">AIR synthase</fullName>
    </alternativeName>
    <alternativeName>
        <fullName evidence="21">AIRS</fullName>
    </alternativeName>
    <alternativeName>
        <fullName evidence="19">Phosphoribosyl-aminoimidazole synthetase</fullName>
    </alternativeName>
</protein>
<dbReference type="NCBIfam" id="TIGR00877">
    <property type="entry name" value="purD"/>
    <property type="match status" value="1"/>
</dbReference>
<dbReference type="PANTHER" id="PTHR10520:SF12">
    <property type="entry name" value="TRIFUNCTIONAL PURINE BIOSYNTHETIC PROTEIN ADENOSINE-3"/>
    <property type="match status" value="1"/>
</dbReference>
<dbReference type="InterPro" id="IPR011054">
    <property type="entry name" value="Rudment_hybrid_motif"/>
</dbReference>
<keyword evidence="16" id="KW-0511">Multifunctional enzyme</keyword>
<dbReference type="FunFam" id="3.90.650.10:FF:000011">
    <property type="entry name" value="Phosphoribosylformylglycinamidine cyclo-ligase"/>
    <property type="match status" value="1"/>
</dbReference>
<evidence type="ECO:0000256" key="16">
    <source>
        <dbReference type="ARBA" id="ARBA00023268"/>
    </source>
</evidence>
<dbReference type="SUPFAM" id="SSF56059">
    <property type="entry name" value="Glutathione synthetase ATP-binding domain-like"/>
    <property type="match status" value="1"/>
</dbReference>
<comment type="similarity">
    <text evidence="18">In the C-terminal section; belongs to the AIR synthase family.</text>
</comment>
<dbReference type="CDD" id="cd02196">
    <property type="entry name" value="PurM"/>
    <property type="match status" value="1"/>
</dbReference>
<keyword evidence="15" id="KW-0464">Manganese</keyword>
<evidence type="ECO:0000256" key="24">
    <source>
        <dbReference type="PROSITE-ProRule" id="PRU00409"/>
    </source>
</evidence>
<dbReference type="FunFam" id="3.30.470.20:FF:000018">
    <property type="entry name" value="Trifunctional purine biosynthetic protein adenosine-3"/>
    <property type="match status" value="1"/>
</dbReference>
<evidence type="ECO:0000256" key="4">
    <source>
        <dbReference type="ARBA" id="ARBA00007423"/>
    </source>
</evidence>
<dbReference type="Pfam" id="PF01071">
    <property type="entry name" value="GARS_A"/>
    <property type="match status" value="1"/>
</dbReference>
<evidence type="ECO:0000256" key="18">
    <source>
        <dbReference type="ARBA" id="ARBA00029444"/>
    </source>
</evidence>
<dbReference type="GO" id="GO:0005524">
    <property type="term" value="F:ATP binding"/>
    <property type="evidence" value="ECO:0007669"/>
    <property type="project" value="UniProtKB-UniRule"/>
</dbReference>
<keyword evidence="11" id="KW-0479">Metal-binding</keyword>
<dbReference type="InterPro" id="IPR000115">
    <property type="entry name" value="PRibGlycinamide_synth"/>
</dbReference>
<evidence type="ECO:0000256" key="12">
    <source>
        <dbReference type="ARBA" id="ARBA00022741"/>
    </source>
</evidence>
<dbReference type="InterPro" id="IPR037123">
    <property type="entry name" value="PRibGlycinamide_synth_C_sf"/>
</dbReference>
<dbReference type="GO" id="GO:0004637">
    <property type="term" value="F:phosphoribosylamine-glycine ligase activity"/>
    <property type="evidence" value="ECO:0007669"/>
    <property type="project" value="UniProtKB-EC"/>
</dbReference>
<comment type="subcellular location">
    <subcellularLocation>
        <location evidence="1">Cytoplasm</location>
    </subcellularLocation>
</comment>
<dbReference type="Pfam" id="PF00586">
    <property type="entry name" value="AIRS"/>
    <property type="match status" value="1"/>
</dbReference>
<dbReference type="EC" id="6.3.3.1" evidence="6"/>
<dbReference type="SUPFAM" id="SSF51246">
    <property type="entry name" value="Rudiment single hybrid motif"/>
    <property type="match status" value="1"/>
</dbReference>
<evidence type="ECO:0000256" key="9">
    <source>
        <dbReference type="ARBA" id="ARBA00022490"/>
    </source>
</evidence>
<keyword evidence="9" id="KW-0963">Cytoplasm</keyword>
<dbReference type="GO" id="GO:0046872">
    <property type="term" value="F:metal ion binding"/>
    <property type="evidence" value="ECO:0007669"/>
    <property type="project" value="UniProtKB-KW"/>
</dbReference>
<dbReference type="Pfam" id="PF02769">
    <property type="entry name" value="AIRS_C"/>
    <property type="match status" value="1"/>
</dbReference>
<dbReference type="InterPro" id="IPR011761">
    <property type="entry name" value="ATP-grasp"/>
</dbReference>
<keyword evidence="14 24" id="KW-0067">ATP-binding</keyword>
<dbReference type="GO" id="GO:0006189">
    <property type="term" value="P:'de novo' IMP biosynthetic process"/>
    <property type="evidence" value="ECO:0007669"/>
    <property type="project" value="InterPro"/>
</dbReference>
<evidence type="ECO:0000256" key="20">
    <source>
        <dbReference type="ARBA" id="ARBA00032931"/>
    </source>
</evidence>
<dbReference type="Proteomes" id="UP001050691">
    <property type="component" value="Unassembled WGS sequence"/>
</dbReference>
<dbReference type="GO" id="GO:0005829">
    <property type="term" value="C:cytosol"/>
    <property type="evidence" value="ECO:0007669"/>
    <property type="project" value="TreeGrafter"/>
</dbReference>
<dbReference type="AlphaFoldDB" id="A0AAV5ABH9"/>
<dbReference type="Gene3D" id="3.30.470.20">
    <property type="entry name" value="ATP-grasp fold, B domain"/>
    <property type="match status" value="1"/>
</dbReference>
<dbReference type="PANTHER" id="PTHR10520">
    <property type="entry name" value="TRIFUNCTIONAL PURINE BIOSYNTHETIC PROTEIN ADENOSINE-3-RELATED"/>
    <property type="match status" value="1"/>
</dbReference>
<dbReference type="SMART" id="SM01209">
    <property type="entry name" value="GARS_A"/>
    <property type="match status" value="1"/>
</dbReference>
<organism evidence="26 27">
    <name type="scientific">Clathrus columnatus</name>
    <dbReference type="NCBI Taxonomy" id="1419009"/>
    <lineage>
        <taxon>Eukaryota</taxon>
        <taxon>Fungi</taxon>
        <taxon>Dikarya</taxon>
        <taxon>Basidiomycota</taxon>
        <taxon>Agaricomycotina</taxon>
        <taxon>Agaricomycetes</taxon>
        <taxon>Phallomycetidae</taxon>
        <taxon>Phallales</taxon>
        <taxon>Clathraceae</taxon>
        <taxon>Clathrus</taxon>
    </lineage>
</organism>
<dbReference type="Pfam" id="PF02843">
    <property type="entry name" value="GARS_C"/>
    <property type="match status" value="1"/>
</dbReference>
<dbReference type="SUPFAM" id="SSF56042">
    <property type="entry name" value="PurM C-terminal domain-like"/>
    <property type="match status" value="1"/>
</dbReference>
<evidence type="ECO:0000313" key="27">
    <source>
        <dbReference type="Proteomes" id="UP001050691"/>
    </source>
</evidence>
<comment type="catalytic activity">
    <reaction evidence="22">
        <text>5-phospho-beta-D-ribosylamine + glycine + ATP = N(1)-(5-phospho-beta-D-ribosyl)glycinamide + ADP + phosphate + H(+)</text>
        <dbReference type="Rhea" id="RHEA:17453"/>
        <dbReference type="ChEBI" id="CHEBI:15378"/>
        <dbReference type="ChEBI" id="CHEBI:30616"/>
        <dbReference type="ChEBI" id="CHEBI:43474"/>
        <dbReference type="ChEBI" id="CHEBI:57305"/>
        <dbReference type="ChEBI" id="CHEBI:58681"/>
        <dbReference type="ChEBI" id="CHEBI:143788"/>
        <dbReference type="ChEBI" id="CHEBI:456216"/>
        <dbReference type="EC" id="6.3.4.13"/>
    </reaction>
</comment>
<evidence type="ECO:0000256" key="1">
    <source>
        <dbReference type="ARBA" id="ARBA00004496"/>
    </source>
</evidence>
<evidence type="ECO:0000256" key="7">
    <source>
        <dbReference type="ARBA" id="ARBA00013255"/>
    </source>
</evidence>
<evidence type="ECO:0000256" key="23">
    <source>
        <dbReference type="ARBA" id="ARBA00049057"/>
    </source>
</evidence>
<dbReference type="InterPro" id="IPR020559">
    <property type="entry name" value="PRibGlycinamide_synth_CS"/>
</dbReference>
<dbReference type="PROSITE" id="PS50975">
    <property type="entry name" value="ATP_GRASP"/>
    <property type="match status" value="1"/>
</dbReference>
<comment type="function">
    <text evidence="17">Catalyzes the second and fifth step in the 'de novo' purine biosynthesis pathway; contains phosphoribosylamine--glycine ligase (GARS) and phosphoribosylformylglycinamidine cyclo-ligase (AIRS) activities.</text>
</comment>